<dbReference type="RefSeq" id="WP_126372108.1">
    <property type="nucleotide sequence ID" value="NZ_LR134167.1"/>
</dbReference>
<dbReference type="PROSITE" id="PS00211">
    <property type="entry name" value="ABC_TRANSPORTER_1"/>
    <property type="match status" value="1"/>
</dbReference>
<dbReference type="HAMAP" id="MF_00847">
    <property type="entry name" value="EttA"/>
    <property type="match status" value="1"/>
</dbReference>
<keyword evidence="7 12" id="KW-0378">Hydrolase</keyword>
<comment type="domain">
    <text evidence="12">The arm domain is inserted in the first ABC transporter domain. Probably contacts ribosomal protein L1.</text>
</comment>
<accession>A0A447SQU1</accession>
<name>A0A447SQU1_AVIVO</name>
<dbReference type="FunFam" id="3.40.50.300:FF:000011">
    <property type="entry name" value="Putative ABC transporter ATP-binding component"/>
    <property type="match status" value="1"/>
</dbReference>
<evidence type="ECO:0000313" key="14">
    <source>
        <dbReference type="EMBL" id="VEB23771.1"/>
    </source>
</evidence>
<dbReference type="Pfam" id="PF00005">
    <property type="entry name" value="ABC_tran"/>
    <property type="match status" value="2"/>
</dbReference>
<dbReference type="EC" id="3.6.1.-" evidence="12"/>
<evidence type="ECO:0000256" key="6">
    <source>
        <dbReference type="ARBA" id="ARBA00022741"/>
    </source>
</evidence>
<dbReference type="GO" id="GO:0016887">
    <property type="term" value="F:ATP hydrolysis activity"/>
    <property type="evidence" value="ECO:0007669"/>
    <property type="project" value="UniProtKB-UniRule"/>
</dbReference>
<comment type="similarity">
    <text evidence="1 12">Belongs to the ABC transporter superfamily. ABCF family. Translational throttle EttA subfamily.</text>
</comment>
<comment type="subunit">
    <text evidence="12">Monomer. Probably contacts ribosomal proteins L1, L5, L33 and S7, the 16S and 23S rRNA and the P-site containing tRNA(fMet).</text>
</comment>
<dbReference type="Gene3D" id="3.40.50.300">
    <property type="entry name" value="P-loop containing nucleotide triphosphate hydrolases"/>
    <property type="match status" value="2"/>
</dbReference>
<feature type="region of interest" description="PtIM" evidence="12">
    <location>
        <begin position="243"/>
        <end position="323"/>
    </location>
</feature>
<dbReference type="KEGG" id="avt:NCTC3438_01167"/>
<dbReference type="NCBIfam" id="NF008775">
    <property type="entry name" value="PRK11819.1"/>
    <property type="match status" value="1"/>
</dbReference>
<evidence type="ECO:0000259" key="13">
    <source>
        <dbReference type="PROSITE" id="PS50893"/>
    </source>
</evidence>
<keyword evidence="10 12" id="KW-0694">RNA-binding</keyword>
<protein>
    <recommendedName>
        <fullName evidence="12">Energy-dependent translational throttle protein EttA</fullName>
        <ecNumber evidence="12">3.6.1.-</ecNumber>
    </recommendedName>
    <alternativeName>
        <fullName evidence="12">Translational regulatory factor EttA</fullName>
    </alternativeName>
</protein>
<feature type="region of interest" description="Arm" evidence="12">
    <location>
        <begin position="96"/>
        <end position="140"/>
    </location>
</feature>
<dbReference type="FunFam" id="3.40.50.300:FF:000183">
    <property type="entry name" value="ABC transporter ATP-binding protein yjjK"/>
    <property type="match status" value="1"/>
</dbReference>
<dbReference type="InterPro" id="IPR022374">
    <property type="entry name" value="EttA"/>
</dbReference>
<gene>
    <name evidence="12" type="primary">ettA</name>
    <name evidence="14" type="ORF">NCTC3438_01167</name>
</gene>
<dbReference type="InterPro" id="IPR003439">
    <property type="entry name" value="ABC_transporter-like_ATP-bd"/>
</dbReference>
<dbReference type="InterPro" id="IPR027417">
    <property type="entry name" value="P-loop_NTPase"/>
</dbReference>
<dbReference type="InterPro" id="IPR032781">
    <property type="entry name" value="ABC_tran_Xtn"/>
</dbReference>
<keyword evidence="2 12" id="KW-0963">Cytoplasm</keyword>
<reference evidence="14 15" key="1">
    <citation type="submission" date="2018-12" db="EMBL/GenBank/DDBJ databases">
        <authorList>
            <consortium name="Pathogen Informatics"/>
        </authorList>
    </citation>
    <scope>NUCLEOTIDE SEQUENCE [LARGE SCALE GENOMIC DNA]</scope>
    <source>
        <strain evidence="14 15">NCTC3438</strain>
    </source>
</reference>
<comment type="domain">
    <text evidence="12">The P-site tRNA interaction motif (PtIM domain) probably interacts with the P-site tRNA(fMet) as well as the 23S rRNA.</text>
</comment>
<dbReference type="InterPro" id="IPR003593">
    <property type="entry name" value="AAA+_ATPase"/>
</dbReference>
<keyword evidence="5 12" id="KW-0677">Repeat</keyword>
<dbReference type="GO" id="GO:0006412">
    <property type="term" value="P:translation"/>
    <property type="evidence" value="ECO:0007669"/>
    <property type="project" value="UniProtKB-KW"/>
</dbReference>
<evidence type="ECO:0000256" key="9">
    <source>
        <dbReference type="ARBA" id="ARBA00022845"/>
    </source>
</evidence>
<keyword evidence="8 12" id="KW-0067">ATP-binding</keyword>
<keyword evidence="11 12" id="KW-0648">Protein biosynthesis</keyword>
<evidence type="ECO:0000256" key="12">
    <source>
        <dbReference type="HAMAP-Rule" id="MF_00847"/>
    </source>
</evidence>
<evidence type="ECO:0000256" key="2">
    <source>
        <dbReference type="ARBA" id="ARBA00022490"/>
    </source>
</evidence>
<dbReference type="GO" id="GO:0005524">
    <property type="term" value="F:ATP binding"/>
    <property type="evidence" value="ECO:0007669"/>
    <property type="project" value="UniProtKB-UniRule"/>
</dbReference>
<dbReference type="OrthoDB" id="9762051at2"/>
<organism evidence="14 15">
    <name type="scientific">Avibacterium volantium</name>
    <name type="common">Pasteurella volantium</name>
    <dbReference type="NCBI Taxonomy" id="762"/>
    <lineage>
        <taxon>Bacteria</taxon>
        <taxon>Pseudomonadati</taxon>
        <taxon>Pseudomonadota</taxon>
        <taxon>Gammaproteobacteria</taxon>
        <taxon>Pasteurellales</taxon>
        <taxon>Pasteurellaceae</taxon>
        <taxon>Avibacterium</taxon>
    </lineage>
</organism>
<feature type="binding site" evidence="12">
    <location>
        <begin position="357"/>
        <end position="364"/>
    </location>
    <ligand>
        <name>ATP</name>
        <dbReference type="ChEBI" id="CHEBI:30616"/>
        <label>2</label>
    </ligand>
</feature>
<dbReference type="PANTHER" id="PTHR43858">
    <property type="entry name" value="ENERGY-DEPENDENT TRANSLATIONAL THROTTLE PROTEIN ETTA"/>
    <property type="match status" value="1"/>
</dbReference>
<dbReference type="InterPro" id="IPR017871">
    <property type="entry name" value="ABC_transporter-like_CS"/>
</dbReference>
<dbReference type="GO" id="GO:0043022">
    <property type="term" value="F:ribosome binding"/>
    <property type="evidence" value="ECO:0007669"/>
    <property type="project" value="UniProtKB-UniRule"/>
</dbReference>
<dbReference type="SUPFAM" id="SSF52540">
    <property type="entry name" value="P-loop containing nucleoside triphosphate hydrolases"/>
    <property type="match status" value="2"/>
</dbReference>
<dbReference type="GO" id="GO:0045900">
    <property type="term" value="P:negative regulation of translational elongation"/>
    <property type="evidence" value="ECO:0007669"/>
    <property type="project" value="UniProtKB-UniRule"/>
</dbReference>
<dbReference type="AlphaFoldDB" id="A0A447SQU1"/>
<feature type="domain" description="ABC transporter" evidence="13">
    <location>
        <begin position="325"/>
        <end position="544"/>
    </location>
</feature>
<keyword evidence="9 12" id="KW-0810">Translation regulation</keyword>
<dbReference type="EMBL" id="LR134167">
    <property type="protein sequence ID" value="VEB23771.1"/>
    <property type="molecule type" value="Genomic_DNA"/>
</dbReference>
<evidence type="ECO:0000313" key="15">
    <source>
        <dbReference type="Proteomes" id="UP000268198"/>
    </source>
</evidence>
<keyword evidence="3 12" id="KW-0820">tRNA-binding</keyword>
<dbReference type="Proteomes" id="UP000268198">
    <property type="component" value="Chromosome"/>
</dbReference>
<dbReference type="PANTHER" id="PTHR43858:SF1">
    <property type="entry name" value="ABC TRANSPORTER-RELATED PROTEIN"/>
    <property type="match status" value="1"/>
</dbReference>
<evidence type="ECO:0000256" key="7">
    <source>
        <dbReference type="ARBA" id="ARBA00022801"/>
    </source>
</evidence>
<proteinExistence type="inferred from homology"/>
<dbReference type="GO" id="GO:0000049">
    <property type="term" value="F:tRNA binding"/>
    <property type="evidence" value="ECO:0007669"/>
    <property type="project" value="UniProtKB-UniRule"/>
</dbReference>
<evidence type="ECO:0000256" key="10">
    <source>
        <dbReference type="ARBA" id="ARBA00022884"/>
    </source>
</evidence>
<comment type="subcellular location">
    <subcellularLocation>
        <location evidence="12">Cytoplasm</location>
    </subcellularLocation>
    <text evidence="12">Associates with ribosomes and polysomes.</text>
</comment>
<dbReference type="SMART" id="SM00382">
    <property type="entry name" value="AAA"/>
    <property type="match status" value="2"/>
</dbReference>
<comment type="function">
    <text evidence="12">A translation factor that gates the progression of the 70S ribosomal initiation complex (IC, containing tRNA(fMet) in the P-site) into the translation elongation cycle by using a mechanism sensitive to the ATP/ADP ratio. Binds to the 70S ribosome E-site where it modulates the state of the translating ribosome during subunit translocation. ATP hydrolysis probably frees it from the ribosome, which can enter the elongation phase.</text>
</comment>
<sequence>MSSQFVYTMHRVGKVVPPKRHILKDISLSFFPGAKIGVLGLNGAGKSTLLRIMAGVDKEFEGEARPQPGIKIGYLPQEPKLDPQQTVREAVEEAVAEVKTALNRLDEVYGLYADPDADFDKLAAEQAKLEAIIQAHDGHNLDNQLERAADALRLPDWDAKIEHLSGGERRRVALCRLLLEKPDMLLLDEPTNHLDAESVAWLERFLHDYEGTVVAITHDRYFLDNVAGWILELDRGEGIPWEGNYSSWLEQKEKRLAQEAAAESARQKSIEKELEWVRQNPKGRQAKSKARMARFEELNSGEYQKRNETNELFIPPGPRLGDKVIEVSNLSKSYGDRTLIDDLSFSIPKGAIVGIIGANGAGKSTLFRMLSGQEQPDNGSITLGDTVVLSSVDQFRDEMDDSKTVWEEVSHGQDILRIGNFEIPSRAYVGRFNFKGVDQQKRVGELSGGERGRLHLAKLLQAGGNVLLLDEPTNDLDVETLRALENAILEFPGCAMVISHDRWFLDRIATHILDYGDEGKVTFYEGNFSDYEEWKKKTFGADAVQPHRIKYKRIAK</sequence>
<dbReference type="GO" id="GO:0005737">
    <property type="term" value="C:cytoplasm"/>
    <property type="evidence" value="ECO:0007669"/>
    <property type="project" value="UniProtKB-SubCell"/>
</dbReference>
<evidence type="ECO:0000256" key="1">
    <source>
        <dbReference type="ARBA" id="ARBA00005868"/>
    </source>
</evidence>
<dbReference type="Pfam" id="PF12848">
    <property type="entry name" value="ABC_tran_Xtn"/>
    <property type="match status" value="1"/>
</dbReference>
<evidence type="ECO:0000256" key="8">
    <source>
        <dbReference type="ARBA" id="ARBA00022840"/>
    </source>
</evidence>
<evidence type="ECO:0000256" key="5">
    <source>
        <dbReference type="ARBA" id="ARBA00022737"/>
    </source>
</evidence>
<dbReference type="CDD" id="cd03221">
    <property type="entry name" value="ABCF_EF-3"/>
    <property type="match status" value="2"/>
</dbReference>
<dbReference type="GO" id="GO:0019843">
    <property type="term" value="F:rRNA binding"/>
    <property type="evidence" value="ECO:0007669"/>
    <property type="project" value="UniProtKB-UniRule"/>
</dbReference>
<evidence type="ECO:0000256" key="3">
    <source>
        <dbReference type="ARBA" id="ARBA00022555"/>
    </source>
</evidence>
<feature type="domain" description="ABC transporter" evidence="13">
    <location>
        <begin position="7"/>
        <end position="260"/>
    </location>
</feature>
<dbReference type="NCBIfam" id="TIGR03719">
    <property type="entry name" value="ABC_ABC_ChvD"/>
    <property type="match status" value="1"/>
</dbReference>
<feature type="binding site" evidence="12">
    <location>
        <begin position="40"/>
        <end position="47"/>
    </location>
    <ligand>
        <name>ATP</name>
        <dbReference type="ChEBI" id="CHEBI:30616"/>
        <label>1</label>
    </ligand>
</feature>
<keyword evidence="4 12" id="KW-0699">rRNA-binding</keyword>
<evidence type="ECO:0000256" key="4">
    <source>
        <dbReference type="ARBA" id="ARBA00022730"/>
    </source>
</evidence>
<keyword evidence="15" id="KW-1185">Reference proteome</keyword>
<evidence type="ECO:0000256" key="11">
    <source>
        <dbReference type="ARBA" id="ARBA00022917"/>
    </source>
</evidence>
<keyword evidence="6 12" id="KW-0547">Nucleotide-binding</keyword>
<comment type="catalytic activity">
    <reaction evidence="12">
        <text>ATP + H2O = ADP + phosphate + H(+)</text>
        <dbReference type="Rhea" id="RHEA:13065"/>
        <dbReference type="ChEBI" id="CHEBI:15377"/>
        <dbReference type="ChEBI" id="CHEBI:15378"/>
        <dbReference type="ChEBI" id="CHEBI:30616"/>
        <dbReference type="ChEBI" id="CHEBI:43474"/>
        <dbReference type="ChEBI" id="CHEBI:456216"/>
    </reaction>
</comment>
<dbReference type="PROSITE" id="PS50893">
    <property type="entry name" value="ABC_TRANSPORTER_2"/>
    <property type="match status" value="2"/>
</dbReference>